<protein>
    <submittedName>
        <fullName evidence="2">Uncharacterized protein</fullName>
    </submittedName>
</protein>
<dbReference type="AlphaFoldDB" id="A0A8J5CPL8"/>
<accession>A0A8J5CPL8</accession>
<evidence type="ECO:0000313" key="3">
    <source>
        <dbReference type="Proteomes" id="UP000734854"/>
    </source>
</evidence>
<dbReference type="Proteomes" id="UP000734854">
    <property type="component" value="Unassembled WGS sequence"/>
</dbReference>
<evidence type="ECO:0000313" key="2">
    <source>
        <dbReference type="EMBL" id="KAG6466158.1"/>
    </source>
</evidence>
<sequence>MHTGGSSLTIAPSLGDGTLVLTFNWSRRLGVHVENETYVLSLGNRTVEICTWDVRTSSTPNIEEVSSVHAAARHAFEEAVEFKPVEHPSEPMVYDQPITCPLPEPSIINDGRIWEQRRTSAARRAKADLPVVKDASGLESRDGSKPTPNPAKLHISSSLSAPEYSIISLLEECNSFQDRFDSQRRWQGHARWWMTRRHPSAPDTAYNSFVWWNAADSCLSSSSTTTSPASFASSIPTYAFPLILYSSALLQILQ</sequence>
<dbReference type="PANTHER" id="PTHR34196:SF2">
    <property type="entry name" value="OS02G0697700 PROTEIN"/>
    <property type="match status" value="1"/>
</dbReference>
<keyword evidence="3" id="KW-1185">Reference proteome</keyword>
<dbReference type="EMBL" id="JACMSC010000194">
    <property type="protein sequence ID" value="KAG6466158.1"/>
    <property type="molecule type" value="Genomic_DNA"/>
</dbReference>
<dbReference type="PANTHER" id="PTHR34196">
    <property type="entry name" value="OS02G0697700 PROTEIN"/>
    <property type="match status" value="1"/>
</dbReference>
<reference evidence="2 3" key="1">
    <citation type="submission" date="2020-08" db="EMBL/GenBank/DDBJ databases">
        <title>Plant Genome Project.</title>
        <authorList>
            <person name="Zhang R.-G."/>
        </authorList>
    </citation>
    <scope>NUCLEOTIDE SEQUENCE [LARGE SCALE GENOMIC DNA]</scope>
    <source>
        <tissue evidence="2">Rhizome</tissue>
    </source>
</reference>
<organism evidence="2 3">
    <name type="scientific">Zingiber officinale</name>
    <name type="common">Ginger</name>
    <name type="synonym">Amomum zingiber</name>
    <dbReference type="NCBI Taxonomy" id="94328"/>
    <lineage>
        <taxon>Eukaryota</taxon>
        <taxon>Viridiplantae</taxon>
        <taxon>Streptophyta</taxon>
        <taxon>Embryophyta</taxon>
        <taxon>Tracheophyta</taxon>
        <taxon>Spermatophyta</taxon>
        <taxon>Magnoliopsida</taxon>
        <taxon>Liliopsida</taxon>
        <taxon>Zingiberales</taxon>
        <taxon>Zingiberaceae</taxon>
        <taxon>Zingiber</taxon>
    </lineage>
</organism>
<gene>
    <name evidence="2" type="ORF">ZIOFF_076046</name>
</gene>
<evidence type="ECO:0000256" key="1">
    <source>
        <dbReference type="SAM" id="MobiDB-lite"/>
    </source>
</evidence>
<name>A0A8J5CPL8_ZINOF</name>
<feature type="region of interest" description="Disordered" evidence="1">
    <location>
        <begin position="132"/>
        <end position="155"/>
    </location>
</feature>
<proteinExistence type="predicted"/>
<comment type="caution">
    <text evidence="2">The sequence shown here is derived from an EMBL/GenBank/DDBJ whole genome shotgun (WGS) entry which is preliminary data.</text>
</comment>